<comment type="caution">
    <text evidence="2">The sequence shown here is derived from an EMBL/GenBank/DDBJ whole genome shotgun (WGS) entry which is preliminary data.</text>
</comment>
<name>A0ABQ4T766_METOR</name>
<sequence length="131" mass="13321">MICLSASARFLLLALVGGSLAGCMESGRPPAPPPVAAVAPAPRVQAPVAPTFSGPVLDGSGTCTGPVPGGAAAIEPGIGECELVRLKGKPPTDVLVGEGRAGREVQVLYTEPGAKELYFFVNNRLDRIVKS</sequence>
<feature type="chain" id="PRO_5047282523" description="Lipoprotein" evidence="1">
    <location>
        <begin position="22"/>
        <end position="131"/>
    </location>
</feature>
<protein>
    <recommendedName>
        <fullName evidence="4">Lipoprotein</fullName>
    </recommendedName>
</protein>
<accession>A0ABQ4T766</accession>
<gene>
    <name evidence="2" type="ORF">LKMONMHP_1616</name>
</gene>
<organism evidence="2 3">
    <name type="scientific">Methylobacterium organophilum</name>
    <dbReference type="NCBI Taxonomy" id="410"/>
    <lineage>
        <taxon>Bacteria</taxon>
        <taxon>Pseudomonadati</taxon>
        <taxon>Pseudomonadota</taxon>
        <taxon>Alphaproteobacteria</taxon>
        <taxon>Hyphomicrobiales</taxon>
        <taxon>Methylobacteriaceae</taxon>
        <taxon>Methylobacterium</taxon>
    </lineage>
</organism>
<feature type="signal peptide" evidence="1">
    <location>
        <begin position="1"/>
        <end position="21"/>
    </location>
</feature>
<reference evidence="2" key="1">
    <citation type="journal article" date="2021" name="Front. Microbiol.">
        <title>Comprehensive Comparative Genomics and Phenotyping of Methylobacterium Species.</title>
        <authorList>
            <person name="Alessa O."/>
            <person name="Ogura Y."/>
            <person name="Fujitani Y."/>
            <person name="Takami H."/>
            <person name="Hayashi T."/>
            <person name="Sahin N."/>
            <person name="Tani A."/>
        </authorList>
    </citation>
    <scope>NUCLEOTIDE SEQUENCE</scope>
    <source>
        <strain evidence="2">NBRC 15689</strain>
    </source>
</reference>
<dbReference type="EMBL" id="BPQV01000004">
    <property type="protein sequence ID" value="GJE26765.1"/>
    <property type="molecule type" value="Genomic_DNA"/>
</dbReference>
<keyword evidence="1" id="KW-0732">Signal</keyword>
<dbReference type="Proteomes" id="UP001055156">
    <property type="component" value="Unassembled WGS sequence"/>
</dbReference>
<keyword evidence="3" id="KW-1185">Reference proteome</keyword>
<reference evidence="2" key="2">
    <citation type="submission" date="2021-08" db="EMBL/GenBank/DDBJ databases">
        <authorList>
            <person name="Tani A."/>
            <person name="Ola A."/>
            <person name="Ogura Y."/>
            <person name="Katsura K."/>
            <person name="Hayashi T."/>
        </authorList>
    </citation>
    <scope>NUCLEOTIDE SEQUENCE</scope>
    <source>
        <strain evidence="2">NBRC 15689</strain>
    </source>
</reference>
<evidence type="ECO:0000256" key="1">
    <source>
        <dbReference type="SAM" id="SignalP"/>
    </source>
</evidence>
<evidence type="ECO:0000313" key="3">
    <source>
        <dbReference type="Proteomes" id="UP001055156"/>
    </source>
</evidence>
<evidence type="ECO:0000313" key="2">
    <source>
        <dbReference type="EMBL" id="GJE26765.1"/>
    </source>
</evidence>
<proteinExistence type="predicted"/>
<evidence type="ECO:0008006" key="4">
    <source>
        <dbReference type="Google" id="ProtNLM"/>
    </source>
</evidence>